<dbReference type="GO" id="GO:0005737">
    <property type="term" value="C:cytoplasm"/>
    <property type="evidence" value="ECO:0007669"/>
    <property type="project" value="TreeGrafter"/>
</dbReference>
<evidence type="ECO:0000256" key="3">
    <source>
        <dbReference type="ARBA" id="ARBA00023239"/>
    </source>
</evidence>
<accession>A0A4R4RH49</accession>
<keyword evidence="2" id="KW-0479">Metal-binding</keyword>
<organism evidence="5 6">
    <name type="scientific">Jiangella ureilytica</name>
    <dbReference type="NCBI Taxonomy" id="2530374"/>
    <lineage>
        <taxon>Bacteria</taxon>
        <taxon>Bacillati</taxon>
        <taxon>Actinomycetota</taxon>
        <taxon>Actinomycetes</taxon>
        <taxon>Jiangellales</taxon>
        <taxon>Jiangellaceae</taxon>
        <taxon>Jiangella</taxon>
    </lineage>
</organism>
<gene>
    <name evidence="5" type="ORF">E1212_20080</name>
</gene>
<keyword evidence="3" id="KW-0456">Lyase</keyword>
<sequence>MWAGSCAVPCPPTTAESLESRTVSTSPAFEAVERIRRRKRSVGYWIATDNPVGTERIARVGYDYVGIDAQHGLIDYKGWLAALLAIEAGGRSAGLVRVPSNDLTYIGQALDAGAHGVIVPLVDTAEQAAAAVRSCRYPPEGGRSYGPMRAGLRIGPAPAETNAHVLCAVMIETLTALDNLEAIAATPGLDGIYVGPSDLTLALGGASSTDPAYADTLDEACGRVCAAAAERSIAAGIHCPDGATANRRLAQGFTFATVSSDLVHLEQAAAAHLAAAQG</sequence>
<dbReference type="AlphaFoldDB" id="A0A4R4RH49"/>
<evidence type="ECO:0000259" key="4">
    <source>
        <dbReference type="Pfam" id="PF03328"/>
    </source>
</evidence>
<feature type="domain" description="HpcH/HpaI aldolase/citrate lyase" evidence="4">
    <location>
        <begin position="43"/>
        <end position="265"/>
    </location>
</feature>
<dbReference type="GO" id="GO:0046872">
    <property type="term" value="F:metal ion binding"/>
    <property type="evidence" value="ECO:0007669"/>
    <property type="project" value="UniProtKB-KW"/>
</dbReference>
<proteinExistence type="inferred from homology"/>
<dbReference type="Proteomes" id="UP000295621">
    <property type="component" value="Unassembled WGS sequence"/>
</dbReference>
<evidence type="ECO:0000313" key="6">
    <source>
        <dbReference type="Proteomes" id="UP000295621"/>
    </source>
</evidence>
<name>A0A4R4RH49_9ACTN</name>
<dbReference type="PANTHER" id="PTHR30502">
    <property type="entry name" value="2-KETO-3-DEOXY-L-RHAMNONATE ALDOLASE"/>
    <property type="match status" value="1"/>
</dbReference>
<comment type="similarity">
    <text evidence="1">Belongs to the HpcH/HpaI aldolase family.</text>
</comment>
<evidence type="ECO:0000313" key="5">
    <source>
        <dbReference type="EMBL" id="TDC48788.1"/>
    </source>
</evidence>
<dbReference type="EMBL" id="SMKL01000050">
    <property type="protein sequence ID" value="TDC48788.1"/>
    <property type="molecule type" value="Genomic_DNA"/>
</dbReference>
<dbReference type="OrthoDB" id="3353438at2"/>
<protein>
    <submittedName>
        <fullName evidence="5">Aldolase</fullName>
    </submittedName>
</protein>
<evidence type="ECO:0000256" key="2">
    <source>
        <dbReference type="ARBA" id="ARBA00022723"/>
    </source>
</evidence>
<evidence type="ECO:0000256" key="1">
    <source>
        <dbReference type="ARBA" id="ARBA00005568"/>
    </source>
</evidence>
<dbReference type="Gene3D" id="3.20.20.60">
    <property type="entry name" value="Phosphoenolpyruvate-binding domains"/>
    <property type="match status" value="1"/>
</dbReference>
<dbReference type="InterPro" id="IPR040442">
    <property type="entry name" value="Pyrv_kinase-like_dom_sf"/>
</dbReference>
<dbReference type="GO" id="GO:0016832">
    <property type="term" value="F:aldehyde-lyase activity"/>
    <property type="evidence" value="ECO:0007669"/>
    <property type="project" value="TreeGrafter"/>
</dbReference>
<dbReference type="InterPro" id="IPR050251">
    <property type="entry name" value="HpcH-HpaI_aldolase"/>
</dbReference>
<comment type="caution">
    <text evidence="5">The sequence shown here is derived from an EMBL/GenBank/DDBJ whole genome shotgun (WGS) entry which is preliminary data.</text>
</comment>
<dbReference type="SUPFAM" id="SSF51621">
    <property type="entry name" value="Phosphoenolpyruvate/pyruvate domain"/>
    <property type="match status" value="1"/>
</dbReference>
<dbReference type="InterPro" id="IPR005000">
    <property type="entry name" value="Aldolase/citrate-lyase_domain"/>
</dbReference>
<dbReference type="PANTHER" id="PTHR30502:SF0">
    <property type="entry name" value="PHOSPHOENOLPYRUVATE CARBOXYLASE FAMILY PROTEIN"/>
    <property type="match status" value="1"/>
</dbReference>
<keyword evidence="6" id="KW-1185">Reference proteome</keyword>
<dbReference type="InterPro" id="IPR015813">
    <property type="entry name" value="Pyrv/PenolPyrv_kinase-like_dom"/>
</dbReference>
<dbReference type="Pfam" id="PF03328">
    <property type="entry name" value="HpcH_HpaI"/>
    <property type="match status" value="1"/>
</dbReference>
<reference evidence="5 6" key="1">
    <citation type="submission" date="2019-02" db="EMBL/GenBank/DDBJ databases">
        <title>Draft genome sequences of novel Actinobacteria.</title>
        <authorList>
            <person name="Sahin N."/>
            <person name="Ay H."/>
            <person name="Saygin H."/>
        </authorList>
    </citation>
    <scope>NUCLEOTIDE SEQUENCE [LARGE SCALE GENOMIC DNA]</scope>
    <source>
        <strain evidence="5 6">KC603</strain>
    </source>
</reference>